<sequence length="61" mass="7163">MSQAKPETTHDHKTRETMPERNTIVTPEDLRTTMPQVYEFERQSPAVRPQFDPNKDHLDPS</sequence>
<evidence type="ECO:0000313" key="1">
    <source>
        <dbReference type="EMBL" id="CAG8677216.1"/>
    </source>
</evidence>
<proteinExistence type="predicted"/>
<organism evidence="1 2">
    <name type="scientific">Racocetra persica</name>
    <dbReference type="NCBI Taxonomy" id="160502"/>
    <lineage>
        <taxon>Eukaryota</taxon>
        <taxon>Fungi</taxon>
        <taxon>Fungi incertae sedis</taxon>
        <taxon>Mucoromycota</taxon>
        <taxon>Glomeromycotina</taxon>
        <taxon>Glomeromycetes</taxon>
        <taxon>Diversisporales</taxon>
        <taxon>Gigasporaceae</taxon>
        <taxon>Racocetra</taxon>
    </lineage>
</organism>
<evidence type="ECO:0000313" key="2">
    <source>
        <dbReference type="Proteomes" id="UP000789920"/>
    </source>
</evidence>
<comment type="caution">
    <text evidence="1">The sequence shown here is derived from an EMBL/GenBank/DDBJ whole genome shotgun (WGS) entry which is preliminary data.</text>
</comment>
<name>A0ACA9NVJ3_9GLOM</name>
<dbReference type="Proteomes" id="UP000789920">
    <property type="component" value="Unassembled WGS sequence"/>
</dbReference>
<dbReference type="EMBL" id="CAJVQC010016525">
    <property type="protein sequence ID" value="CAG8677216.1"/>
    <property type="molecule type" value="Genomic_DNA"/>
</dbReference>
<reference evidence="1" key="1">
    <citation type="submission" date="2021-06" db="EMBL/GenBank/DDBJ databases">
        <authorList>
            <person name="Kallberg Y."/>
            <person name="Tangrot J."/>
            <person name="Rosling A."/>
        </authorList>
    </citation>
    <scope>NUCLEOTIDE SEQUENCE</scope>
    <source>
        <strain evidence="1">MA461A</strain>
    </source>
</reference>
<accession>A0ACA9NVJ3</accession>
<keyword evidence="2" id="KW-1185">Reference proteome</keyword>
<protein>
    <submittedName>
        <fullName evidence="1">31661_t:CDS:1</fullName>
    </submittedName>
</protein>
<gene>
    <name evidence="1" type="ORF">RPERSI_LOCUS8943</name>
</gene>